<dbReference type="OrthoDB" id="6027850at2"/>
<proteinExistence type="predicted"/>
<accession>A0A3M2HHY8</accession>
<sequence>MKIIDNLFRRKEPKEPWPLRFDSYSFGVHCCNTLKCSVIFDRYQHSIYLDRPSGEPRPPKNWSASFGSTEAFETRGFPSPVDIKWTALDGIERETEIDLETVFPGHEILHNVPRESVDEYWATHMKHHARIYLEINDRTINIYIKARVPTNIIEDPIGCPVKIISHRDMLLAWTRTYQGE</sequence>
<dbReference type="Proteomes" id="UP000275012">
    <property type="component" value="Unassembled WGS sequence"/>
</dbReference>
<comment type="caution">
    <text evidence="1">The sequence shown here is derived from an EMBL/GenBank/DDBJ whole genome shotgun (WGS) entry which is preliminary data.</text>
</comment>
<organism evidence="1 2">
    <name type="scientific">Solilutibacter pythonis</name>
    <dbReference type="NCBI Taxonomy" id="2483112"/>
    <lineage>
        <taxon>Bacteria</taxon>
        <taxon>Pseudomonadati</taxon>
        <taxon>Pseudomonadota</taxon>
        <taxon>Gammaproteobacteria</taxon>
        <taxon>Lysobacterales</taxon>
        <taxon>Lysobacteraceae</taxon>
        <taxon>Solilutibacter</taxon>
    </lineage>
</organism>
<evidence type="ECO:0000313" key="2">
    <source>
        <dbReference type="Proteomes" id="UP000275012"/>
    </source>
</evidence>
<reference evidence="1 2" key="1">
    <citation type="submission" date="2018-10" db="EMBL/GenBank/DDBJ databases">
        <title>Proposal of Lysobacter pythonis sp. nov. isolated from royal pythons (Python regius).</title>
        <authorList>
            <person name="Hans-Juergen B."/>
            <person name="Huptas C."/>
            <person name="Sandra B."/>
            <person name="Igor L."/>
            <person name="Joachim S."/>
            <person name="Siegfried S."/>
            <person name="Mareike W."/>
            <person name="Peter K."/>
        </authorList>
    </citation>
    <scope>NUCLEOTIDE SEQUENCE [LARGE SCALE GENOMIC DNA]</scope>
    <source>
        <strain evidence="1 2">4284/11</strain>
    </source>
</reference>
<keyword evidence="2" id="KW-1185">Reference proteome</keyword>
<dbReference type="EMBL" id="RFLY01000019">
    <property type="protein sequence ID" value="RMH88598.1"/>
    <property type="molecule type" value="Genomic_DNA"/>
</dbReference>
<evidence type="ECO:0000313" key="1">
    <source>
        <dbReference type="EMBL" id="RMH88598.1"/>
    </source>
</evidence>
<dbReference type="AlphaFoldDB" id="A0A3M2HHY8"/>
<gene>
    <name evidence="1" type="ORF">EBB59_11515</name>
</gene>
<dbReference type="RefSeq" id="WP_122102300.1">
    <property type="nucleotide sequence ID" value="NZ_RFLY01000019.1"/>
</dbReference>
<protein>
    <submittedName>
        <fullName evidence="1">Uncharacterized protein</fullName>
    </submittedName>
</protein>
<name>A0A3M2HHY8_9GAMM</name>